<evidence type="ECO:0000313" key="2">
    <source>
        <dbReference type="EMBL" id="MBE9115137.1"/>
    </source>
</evidence>
<dbReference type="EMBL" id="JADEWZ010000005">
    <property type="protein sequence ID" value="MBE9115137.1"/>
    <property type="molecule type" value="Genomic_DNA"/>
</dbReference>
<gene>
    <name evidence="2" type="ORF">IQ249_04415</name>
</gene>
<accession>A0A8J7AX36</accession>
<evidence type="ECO:0000313" key="3">
    <source>
        <dbReference type="Proteomes" id="UP000654482"/>
    </source>
</evidence>
<dbReference type="Proteomes" id="UP000654482">
    <property type="component" value="Unassembled WGS sequence"/>
</dbReference>
<organism evidence="2 3">
    <name type="scientific">Lusitaniella coriacea LEGE 07157</name>
    <dbReference type="NCBI Taxonomy" id="945747"/>
    <lineage>
        <taxon>Bacteria</taxon>
        <taxon>Bacillati</taxon>
        <taxon>Cyanobacteriota</taxon>
        <taxon>Cyanophyceae</taxon>
        <taxon>Spirulinales</taxon>
        <taxon>Lusitaniellaceae</taxon>
        <taxon>Lusitaniella</taxon>
    </lineage>
</organism>
<keyword evidence="3" id="KW-1185">Reference proteome</keyword>
<dbReference type="AlphaFoldDB" id="A0A8J7AX36"/>
<evidence type="ECO:0000256" key="1">
    <source>
        <dbReference type="SAM" id="MobiDB-lite"/>
    </source>
</evidence>
<comment type="caution">
    <text evidence="2">The sequence shown here is derived from an EMBL/GenBank/DDBJ whole genome shotgun (WGS) entry which is preliminary data.</text>
</comment>
<protein>
    <submittedName>
        <fullName evidence="2">Uncharacterized protein</fullName>
    </submittedName>
</protein>
<name>A0A8J7AX36_9CYAN</name>
<feature type="region of interest" description="Disordered" evidence="1">
    <location>
        <begin position="1"/>
        <end position="20"/>
    </location>
</feature>
<reference evidence="2" key="1">
    <citation type="submission" date="2020-10" db="EMBL/GenBank/DDBJ databases">
        <authorList>
            <person name="Castelo-Branco R."/>
            <person name="Eusebio N."/>
            <person name="Adriana R."/>
            <person name="Vieira A."/>
            <person name="Brugerolle De Fraissinette N."/>
            <person name="Rezende De Castro R."/>
            <person name="Schneider M.P."/>
            <person name="Vasconcelos V."/>
            <person name="Leao P.N."/>
        </authorList>
    </citation>
    <scope>NUCLEOTIDE SEQUENCE</scope>
    <source>
        <strain evidence="2">LEGE 07157</strain>
    </source>
</reference>
<proteinExistence type="predicted"/>
<sequence length="166" mass="19402">MSEFNKKNKTMTDDSSSKSDYSHLTKEQCLELVSSLFQRERSDRIEKATEAFKKIHPNASKEMIHTLVFHVFVDGTRAALDWLAGAEILLREQDDTELYGHTIHLLYHLYNWYQFKKLAPLETEKIPGILKEMKEAVANNDLEWVQNSIEELEGIYEGEWDAENYT</sequence>